<dbReference type="EMBL" id="SNWH01000003">
    <property type="protein sequence ID" value="TDO13888.1"/>
    <property type="molecule type" value="Genomic_DNA"/>
</dbReference>
<dbReference type="Gene3D" id="3.90.1150.10">
    <property type="entry name" value="Aspartate Aminotransferase, domain 1"/>
    <property type="match status" value="1"/>
</dbReference>
<organism evidence="1 2">
    <name type="scientific">Halomonas ventosae</name>
    <dbReference type="NCBI Taxonomy" id="229007"/>
    <lineage>
        <taxon>Bacteria</taxon>
        <taxon>Pseudomonadati</taxon>
        <taxon>Pseudomonadota</taxon>
        <taxon>Gammaproteobacteria</taxon>
        <taxon>Oceanospirillales</taxon>
        <taxon>Halomonadaceae</taxon>
        <taxon>Halomonas</taxon>
    </lineage>
</organism>
<comment type="caution">
    <text evidence="1">The sequence shown here is derived from an EMBL/GenBank/DDBJ whole genome shotgun (WGS) entry which is preliminary data.</text>
</comment>
<sequence>MFERGINVQQILHPAVPEKSARLRFFLSCDPTEADVDRTLDELTTILAARD</sequence>
<gene>
    <name evidence="1" type="ORF">DFO68_103111</name>
</gene>
<evidence type="ECO:0000313" key="2">
    <source>
        <dbReference type="Proteomes" id="UP000295150"/>
    </source>
</evidence>
<dbReference type="Proteomes" id="UP000295150">
    <property type="component" value="Unassembled WGS sequence"/>
</dbReference>
<evidence type="ECO:0000313" key="1">
    <source>
        <dbReference type="EMBL" id="TDO13888.1"/>
    </source>
</evidence>
<keyword evidence="2" id="KW-1185">Reference proteome</keyword>
<protein>
    <recommendedName>
        <fullName evidence="3">Aminotransferase class I and II</fullName>
    </recommendedName>
</protein>
<reference evidence="1 2" key="1">
    <citation type="submission" date="2019-03" db="EMBL/GenBank/DDBJ databases">
        <title>Freshwater and sediment microbial communities from various areas in North America, analyzing microbe dynamics in response to fracking.</title>
        <authorList>
            <person name="Lamendella R."/>
        </authorList>
    </citation>
    <scope>NUCLEOTIDE SEQUENCE [LARGE SCALE GENOMIC DNA]</scope>
    <source>
        <strain evidence="1 2">1_TX</strain>
    </source>
</reference>
<dbReference type="SUPFAM" id="SSF53383">
    <property type="entry name" value="PLP-dependent transferases"/>
    <property type="match status" value="1"/>
</dbReference>
<accession>A0A4R6HZ43</accession>
<proteinExistence type="predicted"/>
<dbReference type="InterPro" id="IPR015424">
    <property type="entry name" value="PyrdxlP-dep_Trfase"/>
</dbReference>
<name>A0A4R6HZ43_9GAMM</name>
<evidence type="ECO:0008006" key="3">
    <source>
        <dbReference type="Google" id="ProtNLM"/>
    </source>
</evidence>
<dbReference type="AlphaFoldDB" id="A0A4R6HZ43"/>
<dbReference type="InterPro" id="IPR015422">
    <property type="entry name" value="PyrdxlP-dep_Trfase_small"/>
</dbReference>